<keyword evidence="7" id="KW-1185">Reference proteome</keyword>
<dbReference type="InterPro" id="IPR013149">
    <property type="entry name" value="ADH-like_C"/>
</dbReference>
<dbReference type="AlphaFoldDB" id="A0A3G1L1Z7"/>
<dbReference type="InterPro" id="IPR011032">
    <property type="entry name" value="GroES-like_sf"/>
</dbReference>
<evidence type="ECO:0000256" key="2">
    <source>
        <dbReference type="ARBA" id="ARBA00022833"/>
    </source>
</evidence>
<name>A0A3G1L1Z7_FORW1</name>
<dbReference type="OrthoDB" id="9769198at2"/>
<comment type="similarity">
    <text evidence="4">Belongs to the zinc-containing alcohol dehydrogenase family.</text>
</comment>
<dbReference type="Gene3D" id="3.90.180.10">
    <property type="entry name" value="Medium-chain alcohol dehydrogenases, catalytic domain"/>
    <property type="match status" value="1"/>
</dbReference>
<gene>
    <name evidence="6" type="ORF">DCMF_09410</name>
</gene>
<dbReference type="PROSITE" id="PS00059">
    <property type="entry name" value="ADH_ZINC"/>
    <property type="match status" value="1"/>
</dbReference>
<evidence type="ECO:0000256" key="1">
    <source>
        <dbReference type="ARBA" id="ARBA00022723"/>
    </source>
</evidence>
<keyword evidence="1 4" id="KW-0479">Metal-binding</keyword>
<dbReference type="InterPro" id="IPR036291">
    <property type="entry name" value="NAD(P)-bd_dom_sf"/>
</dbReference>
<keyword evidence="2 4" id="KW-0862">Zinc</keyword>
<dbReference type="GO" id="GO:0008270">
    <property type="term" value="F:zinc ion binding"/>
    <property type="evidence" value="ECO:0007669"/>
    <property type="project" value="InterPro"/>
</dbReference>
<dbReference type="Pfam" id="PF08240">
    <property type="entry name" value="ADH_N"/>
    <property type="match status" value="1"/>
</dbReference>
<evidence type="ECO:0000256" key="4">
    <source>
        <dbReference type="RuleBase" id="RU361277"/>
    </source>
</evidence>
<evidence type="ECO:0000313" key="6">
    <source>
        <dbReference type="EMBL" id="ATW28495.1"/>
    </source>
</evidence>
<dbReference type="GO" id="GO:0016491">
    <property type="term" value="F:oxidoreductase activity"/>
    <property type="evidence" value="ECO:0007669"/>
    <property type="project" value="UniProtKB-KW"/>
</dbReference>
<dbReference type="InterPro" id="IPR013154">
    <property type="entry name" value="ADH-like_N"/>
</dbReference>
<proteinExistence type="inferred from homology"/>
<dbReference type="Proteomes" id="UP000323521">
    <property type="component" value="Chromosome"/>
</dbReference>
<protein>
    <recommendedName>
        <fullName evidence="5">Enoyl reductase (ER) domain-containing protein</fullName>
    </recommendedName>
</protein>
<organism evidence="6 7">
    <name type="scientific">Formimonas warabiya</name>
    <dbReference type="NCBI Taxonomy" id="1761012"/>
    <lineage>
        <taxon>Bacteria</taxon>
        <taxon>Bacillati</taxon>
        <taxon>Bacillota</taxon>
        <taxon>Clostridia</taxon>
        <taxon>Eubacteriales</taxon>
        <taxon>Peptococcaceae</taxon>
        <taxon>Candidatus Formimonas</taxon>
    </lineage>
</organism>
<reference evidence="6 7" key="1">
    <citation type="submission" date="2016-10" db="EMBL/GenBank/DDBJ databases">
        <title>Complete Genome Sequence of Peptococcaceae strain DCMF.</title>
        <authorList>
            <person name="Edwards R.J."/>
            <person name="Holland S.I."/>
            <person name="Deshpande N.P."/>
            <person name="Wong Y.K."/>
            <person name="Ertan H."/>
            <person name="Manefield M."/>
            <person name="Russell T.L."/>
            <person name="Lee M.J."/>
        </authorList>
    </citation>
    <scope>NUCLEOTIDE SEQUENCE [LARGE SCALE GENOMIC DNA]</scope>
    <source>
        <strain evidence="6 7">DCMF</strain>
    </source>
</reference>
<dbReference type="PANTHER" id="PTHR43401:SF2">
    <property type="entry name" value="L-THREONINE 3-DEHYDROGENASE"/>
    <property type="match status" value="1"/>
</dbReference>
<dbReference type="KEGG" id="fwa:DCMF_09410"/>
<dbReference type="InterPro" id="IPR020843">
    <property type="entry name" value="ER"/>
</dbReference>
<evidence type="ECO:0000256" key="3">
    <source>
        <dbReference type="ARBA" id="ARBA00023002"/>
    </source>
</evidence>
<dbReference type="SUPFAM" id="SSF50129">
    <property type="entry name" value="GroES-like"/>
    <property type="match status" value="1"/>
</dbReference>
<dbReference type="InterPro" id="IPR002328">
    <property type="entry name" value="ADH_Zn_CS"/>
</dbReference>
<sequence length="331" mass="35858">MKAVRYYGIQDIRVEEIEKPRLQGDEVLVKVLYAGVCGSDMHIYRRGMFMVNIPETMGHELVGVIEQVGSDAQEFRVGDYVVADPRVPCGQCSSCLKGSYHTCAALGFIGEVSPGGFAEYLAVKKEKLIKLKSSEDVRQAVLTEPLAVAWHICEKGRFSAEDHIAVVGAGPIGLLTVLLAREICKVKDITAIDVSEKRLEMASRAGANSIMTGFDHRMGLEYDKVVEAAGNEATLNGSLNLVAAGGTLLVVGLFENTVSFDPNVIVCKEIKVTGCNGYTREDLEKAADLITGRDIEANFLITHEFPLDAGQKVFALLNSSDKSAAKVVFKP</sequence>
<accession>A0A3G1L1Z7</accession>
<evidence type="ECO:0000313" key="7">
    <source>
        <dbReference type="Proteomes" id="UP000323521"/>
    </source>
</evidence>
<dbReference type="PANTHER" id="PTHR43401">
    <property type="entry name" value="L-THREONINE 3-DEHYDROGENASE"/>
    <property type="match status" value="1"/>
</dbReference>
<comment type="cofactor">
    <cofactor evidence="4">
        <name>Zn(2+)</name>
        <dbReference type="ChEBI" id="CHEBI:29105"/>
    </cofactor>
</comment>
<keyword evidence="3" id="KW-0560">Oxidoreductase</keyword>
<evidence type="ECO:0000259" key="5">
    <source>
        <dbReference type="SMART" id="SM00829"/>
    </source>
</evidence>
<dbReference type="InterPro" id="IPR050129">
    <property type="entry name" value="Zn_alcohol_dh"/>
</dbReference>
<dbReference type="EMBL" id="CP017634">
    <property type="protein sequence ID" value="ATW28495.1"/>
    <property type="molecule type" value="Genomic_DNA"/>
</dbReference>
<dbReference type="SMART" id="SM00829">
    <property type="entry name" value="PKS_ER"/>
    <property type="match status" value="1"/>
</dbReference>
<feature type="domain" description="Enoyl reductase (ER)" evidence="5">
    <location>
        <begin position="8"/>
        <end position="329"/>
    </location>
</feature>
<dbReference type="Pfam" id="PF00107">
    <property type="entry name" value="ADH_zinc_N"/>
    <property type="match status" value="1"/>
</dbReference>
<dbReference type="Gene3D" id="3.40.50.720">
    <property type="entry name" value="NAD(P)-binding Rossmann-like Domain"/>
    <property type="match status" value="1"/>
</dbReference>
<dbReference type="SUPFAM" id="SSF51735">
    <property type="entry name" value="NAD(P)-binding Rossmann-fold domains"/>
    <property type="match status" value="1"/>
</dbReference>